<feature type="transmembrane region" description="Helical" evidence="9">
    <location>
        <begin position="68"/>
        <end position="84"/>
    </location>
</feature>
<comment type="similarity">
    <text evidence="8 9">Belongs to the TRAP transporter small permease family.</text>
</comment>
<evidence type="ECO:0000256" key="8">
    <source>
        <dbReference type="ARBA" id="ARBA00038436"/>
    </source>
</evidence>
<keyword evidence="2 9" id="KW-0813">Transport</keyword>
<keyword evidence="6 9" id="KW-1133">Transmembrane helix</keyword>
<reference evidence="11 12" key="1">
    <citation type="submission" date="2019-08" db="EMBL/GenBank/DDBJ databases">
        <title>Complete genome sequence of Kushneria sp. YCWA18, a halophilic phosphate-solubilizing bacterium isolated from Daqiao saltern in China.</title>
        <authorList>
            <person name="Du G.-X."/>
            <person name="Qu L.-Y."/>
        </authorList>
    </citation>
    <scope>NUCLEOTIDE SEQUENCE [LARGE SCALE GENOMIC DNA]</scope>
    <source>
        <strain evidence="11 12">YCWA18</strain>
    </source>
</reference>
<feature type="transmembrane region" description="Helical" evidence="9">
    <location>
        <begin position="105"/>
        <end position="130"/>
    </location>
</feature>
<keyword evidence="3" id="KW-1003">Cell membrane</keyword>
<keyword evidence="4 9" id="KW-0997">Cell inner membrane</keyword>
<dbReference type="KEGG" id="kuy:FY550_15670"/>
<evidence type="ECO:0000256" key="5">
    <source>
        <dbReference type="ARBA" id="ARBA00022692"/>
    </source>
</evidence>
<dbReference type="RefSeq" id="WP_149054652.1">
    <property type="nucleotide sequence ID" value="NZ_CP043420.1"/>
</dbReference>
<proteinExistence type="inferred from homology"/>
<dbReference type="AlphaFoldDB" id="A0A5C1A681"/>
<keyword evidence="12" id="KW-1185">Reference proteome</keyword>
<dbReference type="InterPro" id="IPR055348">
    <property type="entry name" value="DctQ"/>
</dbReference>
<organism evidence="11 12">
    <name type="scientific">Kushneria phosphatilytica</name>
    <dbReference type="NCBI Taxonomy" id="657387"/>
    <lineage>
        <taxon>Bacteria</taxon>
        <taxon>Pseudomonadati</taxon>
        <taxon>Pseudomonadota</taxon>
        <taxon>Gammaproteobacteria</taxon>
        <taxon>Oceanospirillales</taxon>
        <taxon>Halomonadaceae</taxon>
        <taxon>Kushneria</taxon>
    </lineage>
</organism>
<dbReference type="Pfam" id="PF04290">
    <property type="entry name" value="DctQ"/>
    <property type="match status" value="1"/>
</dbReference>
<protein>
    <recommendedName>
        <fullName evidence="9">TRAP transporter small permease protein</fullName>
    </recommendedName>
</protein>
<evidence type="ECO:0000313" key="11">
    <source>
        <dbReference type="EMBL" id="QEL12435.1"/>
    </source>
</evidence>
<gene>
    <name evidence="11" type="ORF">FY550_15670</name>
</gene>
<evidence type="ECO:0000256" key="6">
    <source>
        <dbReference type="ARBA" id="ARBA00022989"/>
    </source>
</evidence>
<dbReference type="GO" id="GO:0022857">
    <property type="term" value="F:transmembrane transporter activity"/>
    <property type="evidence" value="ECO:0007669"/>
    <property type="project" value="UniProtKB-UniRule"/>
</dbReference>
<accession>A0A5C1A681</accession>
<keyword evidence="5 9" id="KW-0812">Transmembrane</keyword>
<evidence type="ECO:0000256" key="3">
    <source>
        <dbReference type="ARBA" id="ARBA00022475"/>
    </source>
</evidence>
<comment type="function">
    <text evidence="9">Part of the tripartite ATP-independent periplasmic (TRAP) transport system.</text>
</comment>
<dbReference type="InterPro" id="IPR007387">
    <property type="entry name" value="TRAP_DctQ"/>
</dbReference>
<evidence type="ECO:0000256" key="7">
    <source>
        <dbReference type="ARBA" id="ARBA00023136"/>
    </source>
</evidence>
<comment type="subunit">
    <text evidence="9">The complex comprises the extracytoplasmic solute receptor protein and the two transmembrane proteins.</text>
</comment>
<evidence type="ECO:0000256" key="4">
    <source>
        <dbReference type="ARBA" id="ARBA00022519"/>
    </source>
</evidence>
<evidence type="ECO:0000256" key="9">
    <source>
        <dbReference type="RuleBase" id="RU369079"/>
    </source>
</evidence>
<dbReference type="PANTHER" id="PTHR35011:SF4">
    <property type="entry name" value="SLL1102 PROTEIN"/>
    <property type="match status" value="1"/>
</dbReference>
<evidence type="ECO:0000313" key="12">
    <source>
        <dbReference type="Proteomes" id="UP000322553"/>
    </source>
</evidence>
<evidence type="ECO:0000256" key="2">
    <source>
        <dbReference type="ARBA" id="ARBA00022448"/>
    </source>
</evidence>
<feature type="transmembrane region" description="Helical" evidence="9">
    <location>
        <begin position="34"/>
        <end position="56"/>
    </location>
</feature>
<sequence length="190" mass="21205">MTISDAGTRRPRGANALDRCMLIIDRLVEWLGRLTAWLTLGLVLLVAGDVMLRYIWHTGSVAEQELQWHLLAVVSMISASYTLQQDEHVRVDIFYQRYSPRVKQILEVIVSLLFVVPTMAFLTWMCLGFVEQSWSLGEGSPDPGGLPARYVVKAFVPLGFALVALEGLVRGIHGLIELMGPRPAEARHGH</sequence>
<evidence type="ECO:0000259" key="10">
    <source>
        <dbReference type="Pfam" id="PF04290"/>
    </source>
</evidence>
<dbReference type="PANTHER" id="PTHR35011">
    <property type="entry name" value="2,3-DIKETO-L-GULONATE TRAP TRANSPORTER SMALL PERMEASE PROTEIN YIAM"/>
    <property type="match status" value="1"/>
</dbReference>
<evidence type="ECO:0000256" key="1">
    <source>
        <dbReference type="ARBA" id="ARBA00004429"/>
    </source>
</evidence>
<dbReference type="EMBL" id="CP043420">
    <property type="protein sequence ID" value="QEL12435.1"/>
    <property type="molecule type" value="Genomic_DNA"/>
</dbReference>
<feature type="domain" description="Tripartite ATP-independent periplasmic transporters DctQ component" evidence="10">
    <location>
        <begin position="42"/>
        <end position="170"/>
    </location>
</feature>
<dbReference type="Proteomes" id="UP000322553">
    <property type="component" value="Chromosome"/>
</dbReference>
<comment type="subcellular location">
    <subcellularLocation>
        <location evidence="1 9">Cell inner membrane</location>
        <topology evidence="1 9">Multi-pass membrane protein</topology>
    </subcellularLocation>
</comment>
<dbReference type="GO" id="GO:0005886">
    <property type="term" value="C:plasma membrane"/>
    <property type="evidence" value="ECO:0007669"/>
    <property type="project" value="UniProtKB-SubCell"/>
</dbReference>
<keyword evidence="7 9" id="KW-0472">Membrane</keyword>
<feature type="transmembrane region" description="Helical" evidence="9">
    <location>
        <begin position="150"/>
        <end position="169"/>
    </location>
</feature>
<name>A0A5C1A681_9GAMM</name>